<dbReference type="Proteomes" id="UP000322634">
    <property type="component" value="Unassembled WGS sequence"/>
</dbReference>
<organism evidence="1 2">
    <name type="scientific">Actinomadura syzygii</name>
    <dbReference type="NCBI Taxonomy" id="1427538"/>
    <lineage>
        <taxon>Bacteria</taxon>
        <taxon>Bacillati</taxon>
        <taxon>Actinomycetota</taxon>
        <taxon>Actinomycetes</taxon>
        <taxon>Streptosporangiales</taxon>
        <taxon>Thermomonosporaceae</taxon>
        <taxon>Actinomadura</taxon>
    </lineage>
</organism>
<accession>A0A5D0TSP4</accession>
<reference evidence="1 2" key="1">
    <citation type="submission" date="2019-08" db="EMBL/GenBank/DDBJ databases">
        <title>Actinomadura sp. nov. CYP1-5 isolated from mountain soil.</title>
        <authorList>
            <person name="Songsumanus A."/>
            <person name="Kuncharoen N."/>
            <person name="Kudo T."/>
            <person name="Yuki M."/>
            <person name="Igarashi Y."/>
            <person name="Tanasupawat S."/>
        </authorList>
    </citation>
    <scope>NUCLEOTIDE SEQUENCE [LARGE SCALE GENOMIC DNA]</scope>
    <source>
        <strain evidence="1 2">GKU157</strain>
    </source>
</reference>
<dbReference type="AlphaFoldDB" id="A0A5D0TSP4"/>
<protein>
    <submittedName>
        <fullName evidence="1">Uncharacterized protein</fullName>
    </submittedName>
</protein>
<dbReference type="RefSeq" id="WP_148355159.1">
    <property type="nucleotide sequence ID" value="NZ_JBHSBF010000026.1"/>
</dbReference>
<name>A0A5D0TSP4_9ACTN</name>
<comment type="caution">
    <text evidence="1">The sequence shown here is derived from an EMBL/GenBank/DDBJ whole genome shotgun (WGS) entry which is preliminary data.</text>
</comment>
<proteinExistence type="predicted"/>
<evidence type="ECO:0000313" key="1">
    <source>
        <dbReference type="EMBL" id="TYC08734.1"/>
    </source>
</evidence>
<gene>
    <name evidence="1" type="ORF">FXF65_38325</name>
</gene>
<dbReference type="OrthoDB" id="3964962at2"/>
<sequence>MTTGTGAGPRHQHGPRCTSELRELGEDAWKRGLYREAVQRFKIAAGHGDDHAAGLLIHRMHALHPGDDRPAQWGVTHAALHSPAAVGALLGDLQAVGADAQVAAVLVRNPAVQVALNDVAEVAKLFQSLNAMLMPQTGLGYEPAVQEQIVTLARRAASEMPLRDPFMVSVLLFSLDQPGTERDVAALLARDPAAEVVLARPYGITDLMAGLEAVGGHQQLGVLAERVTRHAASMPLQDPREIASLLEDLDRAQASAQTAVLLARDPATHVSLEDPAAVARLLARLVALGHRDQASVLAQRAVVDIPLHDPNLVAVLLDNLRGPGLANHRIAVLGRSPATQVSLNEPAAVAYLLHSLRRAAADDQIDALLTRDPANYVALDTPEDVLFLLETLRAENAQQQIDAILERLPNPEHFSLLQIDQQQEIPEFGYQRDGGKAEPWGWDDLE</sequence>
<evidence type="ECO:0000313" key="2">
    <source>
        <dbReference type="Proteomes" id="UP000322634"/>
    </source>
</evidence>
<keyword evidence="2" id="KW-1185">Reference proteome</keyword>
<dbReference type="EMBL" id="VSFF01000016">
    <property type="protein sequence ID" value="TYC08734.1"/>
    <property type="molecule type" value="Genomic_DNA"/>
</dbReference>